<keyword evidence="1" id="KW-0472">Membrane</keyword>
<gene>
    <name evidence="2" type="ORF">D9V41_07340</name>
</gene>
<evidence type="ECO:0000313" key="3">
    <source>
        <dbReference type="Proteomes" id="UP000282515"/>
    </source>
</evidence>
<keyword evidence="1" id="KW-1133">Transmembrane helix</keyword>
<comment type="caution">
    <text evidence="2">The sequence shown here is derived from an EMBL/GenBank/DDBJ whole genome shotgun (WGS) entry which is preliminary data.</text>
</comment>
<dbReference type="Pfam" id="PF19545">
    <property type="entry name" value="DUF6069"/>
    <property type="match status" value="1"/>
</dbReference>
<dbReference type="AlphaFoldDB" id="A0A3L8PN73"/>
<sequence length="129" mass="12887">MARLGSLAKTGAIAGVAAALATTGLAVIAKAADVSLEVDAVPIPPGAFAMWTIVGAVLGIGLALLLRTRKRFLIATATGFAFSLVPAIAFPDDAASKAVLVAAHAVAATIIVSPLARQLTVSSPHRGHQ</sequence>
<feature type="transmembrane region" description="Helical" evidence="1">
    <location>
        <begin position="47"/>
        <end position="65"/>
    </location>
</feature>
<dbReference type="EMBL" id="RDBF01000004">
    <property type="protein sequence ID" value="RLV56239.1"/>
    <property type="molecule type" value="Genomic_DNA"/>
</dbReference>
<feature type="transmembrane region" description="Helical" evidence="1">
    <location>
        <begin position="72"/>
        <end position="90"/>
    </location>
</feature>
<proteinExistence type="predicted"/>
<protein>
    <submittedName>
        <fullName evidence="2">Uncharacterized protein</fullName>
    </submittedName>
</protein>
<dbReference type="Proteomes" id="UP000282515">
    <property type="component" value="Unassembled WGS sequence"/>
</dbReference>
<accession>A0A3L8PN73</accession>
<evidence type="ECO:0000256" key="1">
    <source>
        <dbReference type="SAM" id="Phobius"/>
    </source>
</evidence>
<keyword evidence="1" id="KW-0812">Transmembrane</keyword>
<keyword evidence="3" id="KW-1185">Reference proteome</keyword>
<dbReference type="RefSeq" id="WP_121793898.1">
    <property type="nucleotide sequence ID" value="NZ_RDBF01000004.1"/>
</dbReference>
<name>A0A3L8PN73_9ACTN</name>
<reference evidence="2 3" key="1">
    <citation type="submission" date="2018-10" db="EMBL/GenBank/DDBJ databases">
        <title>Aeromicrobium sp. 9W16Y-2 whole genome shotgun sequence.</title>
        <authorList>
            <person name="Li F."/>
        </authorList>
    </citation>
    <scope>NUCLEOTIDE SEQUENCE [LARGE SCALE GENOMIC DNA]</scope>
    <source>
        <strain evidence="2 3">9W16Y-2</strain>
    </source>
</reference>
<feature type="transmembrane region" description="Helical" evidence="1">
    <location>
        <begin position="96"/>
        <end position="116"/>
    </location>
</feature>
<evidence type="ECO:0000313" key="2">
    <source>
        <dbReference type="EMBL" id="RLV56239.1"/>
    </source>
</evidence>
<organism evidence="2 3">
    <name type="scientific">Aeromicrobium phragmitis</name>
    <dbReference type="NCBI Taxonomy" id="2478914"/>
    <lineage>
        <taxon>Bacteria</taxon>
        <taxon>Bacillati</taxon>
        <taxon>Actinomycetota</taxon>
        <taxon>Actinomycetes</taxon>
        <taxon>Propionibacteriales</taxon>
        <taxon>Nocardioidaceae</taxon>
        <taxon>Aeromicrobium</taxon>
    </lineage>
</organism>
<dbReference type="InterPro" id="IPR045713">
    <property type="entry name" value="DUF6069"/>
</dbReference>